<evidence type="ECO:0000256" key="1">
    <source>
        <dbReference type="SAM" id="MobiDB-lite"/>
    </source>
</evidence>
<evidence type="ECO:0000313" key="4">
    <source>
        <dbReference type="Proteomes" id="UP000038009"/>
    </source>
</evidence>
<dbReference type="InterPro" id="IPR036872">
    <property type="entry name" value="CH_dom_sf"/>
</dbReference>
<gene>
    <name evidence="3" type="ORF">ABL78_0829</name>
</gene>
<name>A0A0N0P8L1_LEPSE</name>
<organism evidence="3 4">
    <name type="scientific">Leptomonas seymouri</name>
    <dbReference type="NCBI Taxonomy" id="5684"/>
    <lineage>
        <taxon>Eukaryota</taxon>
        <taxon>Discoba</taxon>
        <taxon>Euglenozoa</taxon>
        <taxon>Kinetoplastea</taxon>
        <taxon>Metakinetoplastina</taxon>
        <taxon>Trypanosomatida</taxon>
        <taxon>Trypanosomatidae</taxon>
        <taxon>Leishmaniinae</taxon>
        <taxon>Leptomonas</taxon>
    </lineage>
</organism>
<feature type="compositionally biased region" description="Low complexity" evidence="1">
    <location>
        <begin position="647"/>
        <end position="658"/>
    </location>
</feature>
<dbReference type="GO" id="GO:0008017">
    <property type="term" value="F:microtubule binding"/>
    <property type="evidence" value="ECO:0007669"/>
    <property type="project" value="TreeGrafter"/>
</dbReference>
<dbReference type="OMA" id="ATKRDVW"/>
<feature type="compositionally biased region" description="Basic and acidic residues" evidence="1">
    <location>
        <begin position="601"/>
        <end position="610"/>
    </location>
</feature>
<dbReference type="Proteomes" id="UP000038009">
    <property type="component" value="Unassembled WGS sequence"/>
</dbReference>
<accession>A0A0N0P8L1</accession>
<evidence type="ECO:0000313" key="3">
    <source>
        <dbReference type="EMBL" id="KPI90076.1"/>
    </source>
</evidence>
<sequence length="1358" mass="145371">MQREVIKWLQSLDLSNVVQNPKRDLATGHAAAEIVNRYSGSKYINLQLLPNGVSAATKRDVWLQVYNALQKLNCQSVTPQLIDAVLRREPNAALTVLECLYEHFTEHTLPMRGLDAVGTSRNAYVQPTNAASTAKLLAVAVCDAPASLYGPLDKAKAVQGSATAGRVATVDRKLANPTDTSSHMYDREEEEADEDIASPDHATRVLQQRLALIDNDELAGGANALQAYPRYARPTASTLVHTASGTRKDVVLDRPKYVADETQQRAQNARIAQQHAVVRRLQEEKTPPQQLGGDTFSSSWPVVHNANGSTHTNADDHLPLTTVYRGRFYREPEAANAKATSTKAVKAGKQGKAGKKKARELAESDADALLAAADEADERDRGNGRSAASCGVSDDALRSTYQEKVNGGGGANNSRAVPKLRVKVHSPALKTALALRSDPEQLRERAATLSRELFAKHHYMLRPALSEVLADVLGAHKQLEHLLDCSSEDGSGEVMENVLGHMLTHRQAFPLSCMKACWDSIGQHVDGIVATLQHTPDEYSYLIESFAFAFTHEAAQVPVLQFPLGASANTPIVDGYSNGGHFGDAECNGEGGNAKAASASGEHDKGDGTRESATSPSHSSANIDATASTRRTSKASAFSPTDSTLRAQSSASAQQQQQPQLSTVAVNARQQMDMASVFHLLSSIARQLDVATAAYVLRRYVLRAARPFLLRYGTAAVQEAVARLVSATFARAAPSHEETITSPNLTISVAGETNSEAGLAEFLAYELAACMQVSSHTSLVSRRLSCSTPPGAGEGKGVLGGKSGRCPPSNGTVGAALQRQRMYWHVFQKCVADFLSSETCDYALPVPPTADGALARCVHAAAETCLDSRNDAEIRTVGVRLVVECCERWWRQAKDEDPSARQDASGGFPRRSLHALISRVLVLVDPKNEGDMQDAAVEGTVSLATSAAMRAVWWNTQATETWELRLMVLRLCTTLLKYSLRNSDDDFSKAANGHTDGNKKVYRAADAAASVCLSTFAAAASAAAGHNTSFWQLQLALASVGSVVDPVRTPSLTAAWKEALMTAESPSTASSDLNSVLIPKEGLAVEFLLGSLQVVGGVRSFLSLKPQPLPSSLVGTATSLLQRTESLLSAGRLFRSNTDSRAANDASRCGSMQSTRTQRNTAQSVLGDTGSPLSVLSDYSPVLQLVCGHVQSVYVLLPPYHTWPTQDVVDTILSPLSPHHARTASATASGSSASGVSSLQLQVLLVALASSPLNSKIEDSVFWLSVMRRLWPLIRVVVPSRAALEALSVFPPAFIQLQQLEDASVDVIAILLVLLFLRCADESTVASTVAAAGESWRALCDSVLQWMEMAVDELDAAS</sequence>
<dbReference type="InterPro" id="IPR010441">
    <property type="entry name" value="CH_2"/>
</dbReference>
<dbReference type="Pfam" id="PF06294">
    <property type="entry name" value="CH_2"/>
    <property type="match status" value="1"/>
</dbReference>
<keyword evidence="4" id="KW-1185">Reference proteome</keyword>
<feature type="region of interest" description="Disordered" evidence="1">
    <location>
        <begin position="176"/>
        <end position="195"/>
    </location>
</feature>
<dbReference type="PANTHER" id="PTHR12509:SF8">
    <property type="entry name" value="SPERMATOGENESIS-ASSOCIATED PROTEIN 4"/>
    <property type="match status" value="1"/>
</dbReference>
<dbReference type="InterPro" id="IPR052111">
    <property type="entry name" value="Spermatogenesis_Ciliary_MAP"/>
</dbReference>
<dbReference type="PANTHER" id="PTHR12509">
    <property type="entry name" value="SPERMATOGENESIS-ASSOCIATED 4-RELATED"/>
    <property type="match status" value="1"/>
</dbReference>
<reference evidence="3 4" key="1">
    <citation type="journal article" date="2015" name="PLoS Pathog.">
        <title>Leptomonas seymouri: Adaptations to the Dixenous Life Cycle Analyzed by Genome Sequencing, Transcriptome Profiling and Co-infection with Leishmania donovani.</title>
        <authorList>
            <person name="Kraeva N."/>
            <person name="Butenko A."/>
            <person name="Hlavacova J."/>
            <person name="Kostygov A."/>
            <person name="Myskova J."/>
            <person name="Grybchuk D."/>
            <person name="Lestinova T."/>
            <person name="Votypka J."/>
            <person name="Volf P."/>
            <person name="Opperdoes F."/>
            <person name="Flegontov P."/>
            <person name="Lukes J."/>
            <person name="Yurchenko V."/>
        </authorList>
    </citation>
    <scope>NUCLEOTIDE SEQUENCE [LARGE SCALE GENOMIC DNA]</scope>
    <source>
        <strain evidence="3 4">ATCC 30220</strain>
    </source>
</reference>
<dbReference type="GO" id="GO:0051493">
    <property type="term" value="P:regulation of cytoskeleton organization"/>
    <property type="evidence" value="ECO:0007669"/>
    <property type="project" value="TreeGrafter"/>
</dbReference>
<feature type="region of interest" description="Disordered" evidence="1">
    <location>
        <begin position="339"/>
        <end position="360"/>
    </location>
</feature>
<dbReference type="GO" id="GO:0005930">
    <property type="term" value="C:axoneme"/>
    <property type="evidence" value="ECO:0007669"/>
    <property type="project" value="TreeGrafter"/>
</dbReference>
<dbReference type="OrthoDB" id="62528at2759"/>
<proteinExistence type="predicted"/>
<feature type="region of interest" description="Disordered" evidence="1">
    <location>
        <begin position="1139"/>
        <end position="1158"/>
    </location>
</feature>
<dbReference type="VEuPathDB" id="TriTrypDB:Lsey_0011_0330"/>
<dbReference type="Gene3D" id="1.10.418.10">
    <property type="entry name" value="Calponin-like domain"/>
    <property type="match status" value="1"/>
</dbReference>
<dbReference type="PROSITE" id="PS50021">
    <property type="entry name" value="CH"/>
    <property type="match status" value="1"/>
</dbReference>
<dbReference type="EMBL" id="LJSK01000011">
    <property type="protein sequence ID" value="KPI90076.1"/>
    <property type="molecule type" value="Genomic_DNA"/>
</dbReference>
<feature type="region of interest" description="Disordered" evidence="1">
    <location>
        <begin position="587"/>
        <end position="662"/>
    </location>
</feature>
<dbReference type="InterPro" id="IPR001715">
    <property type="entry name" value="CH_dom"/>
</dbReference>
<evidence type="ECO:0000259" key="2">
    <source>
        <dbReference type="PROSITE" id="PS50021"/>
    </source>
</evidence>
<feature type="compositionally biased region" description="Polar residues" evidence="1">
    <location>
        <begin position="611"/>
        <end position="646"/>
    </location>
</feature>
<protein>
    <recommendedName>
        <fullName evidence="2">Calponin-homology (CH) domain-containing protein</fullName>
    </recommendedName>
</protein>
<feature type="domain" description="Calponin-homology (CH)" evidence="2">
    <location>
        <begin position="1"/>
        <end position="105"/>
    </location>
</feature>
<comment type="caution">
    <text evidence="3">The sequence shown here is derived from an EMBL/GenBank/DDBJ whole genome shotgun (WGS) entry which is preliminary data.</text>
</comment>